<organism evidence="2 3">
    <name type="scientific">Pristionchus fissidentatus</name>
    <dbReference type="NCBI Taxonomy" id="1538716"/>
    <lineage>
        <taxon>Eukaryota</taxon>
        <taxon>Metazoa</taxon>
        <taxon>Ecdysozoa</taxon>
        <taxon>Nematoda</taxon>
        <taxon>Chromadorea</taxon>
        <taxon>Rhabditida</taxon>
        <taxon>Rhabditina</taxon>
        <taxon>Diplogasteromorpha</taxon>
        <taxon>Diplogasteroidea</taxon>
        <taxon>Neodiplogasteridae</taxon>
        <taxon>Pristionchus</taxon>
    </lineage>
</organism>
<comment type="caution">
    <text evidence="2">The sequence shown here is derived from an EMBL/GenBank/DDBJ whole genome shotgun (WGS) entry which is preliminary data.</text>
</comment>
<evidence type="ECO:0000313" key="3">
    <source>
        <dbReference type="Proteomes" id="UP001432322"/>
    </source>
</evidence>
<protein>
    <recommendedName>
        <fullName evidence="4">G protein-coupled receptor</fullName>
    </recommendedName>
</protein>
<evidence type="ECO:0008006" key="4">
    <source>
        <dbReference type="Google" id="ProtNLM"/>
    </source>
</evidence>
<evidence type="ECO:0000313" key="2">
    <source>
        <dbReference type="EMBL" id="GMT26597.1"/>
    </source>
</evidence>
<sequence length="159" mass="18122">MKVQKEYTNVFKMSSCRGGVLGIHNVYSFGKAFGPLRSSKSCTRTRTSTRRLSSRKAARIHLSASFRSGEVPPRSQSRRRIDYLPTRRCRFGEACTSSCRAREIAWSSVLFLKIVAFAFAFVDKHYMIIVNINSTLYVALNEGIRILLYHPIEDFGKLC</sequence>
<dbReference type="EMBL" id="BTSY01000005">
    <property type="protein sequence ID" value="GMT26597.1"/>
    <property type="molecule type" value="Genomic_DNA"/>
</dbReference>
<dbReference type="Proteomes" id="UP001432322">
    <property type="component" value="Unassembled WGS sequence"/>
</dbReference>
<accession>A0AAV5W6J4</accession>
<evidence type="ECO:0000256" key="1">
    <source>
        <dbReference type="SAM" id="Phobius"/>
    </source>
</evidence>
<dbReference type="AlphaFoldDB" id="A0AAV5W6J4"/>
<keyword evidence="3" id="KW-1185">Reference proteome</keyword>
<keyword evidence="1" id="KW-1133">Transmembrane helix</keyword>
<proteinExistence type="predicted"/>
<reference evidence="2" key="1">
    <citation type="submission" date="2023-10" db="EMBL/GenBank/DDBJ databases">
        <title>Genome assembly of Pristionchus species.</title>
        <authorList>
            <person name="Yoshida K."/>
            <person name="Sommer R.J."/>
        </authorList>
    </citation>
    <scope>NUCLEOTIDE SEQUENCE</scope>
    <source>
        <strain evidence="2">RS5133</strain>
    </source>
</reference>
<keyword evidence="1" id="KW-0472">Membrane</keyword>
<feature type="transmembrane region" description="Helical" evidence="1">
    <location>
        <begin position="104"/>
        <end position="122"/>
    </location>
</feature>
<name>A0AAV5W6J4_9BILA</name>
<gene>
    <name evidence="2" type="ORF">PFISCL1PPCAC_17894</name>
</gene>
<keyword evidence="1" id="KW-0812">Transmembrane</keyword>